<organism evidence="6 7">
    <name type="scientific">Blastococcus saxobsidens (strain DD2)</name>
    <dbReference type="NCBI Taxonomy" id="1146883"/>
    <lineage>
        <taxon>Bacteria</taxon>
        <taxon>Bacillati</taxon>
        <taxon>Actinomycetota</taxon>
        <taxon>Actinomycetes</taxon>
        <taxon>Geodermatophilales</taxon>
        <taxon>Geodermatophilaceae</taxon>
        <taxon>Blastococcus</taxon>
    </lineage>
</organism>
<gene>
    <name evidence="6" type="ordered locus">BLASA_1133</name>
</gene>
<dbReference type="InterPro" id="IPR050595">
    <property type="entry name" value="Bact_response_regulator"/>
</dbReference>
<feature type="domain" description="Response regulatory" evidence="4">
    <location>
        <begin position="3"/>
        <end position="117"/>
    </location>
</feature>
<dbReference type="InterPro" id="IPR011006">
    <property type="entry name" value="CheY-like_superfamily"/>
</dbReference>
<evidence type="ECO:0000313" key="7">
    <source>
        <dbReference type="Proteomes" id="UP000007517"/>
    </source>
</evidence>
<proteinExistence type="predicted"/>
<feature type="domain" description="HPt" evidence="5">
    <location>
        <begin position="138"/>
        <end position="222"/>
    </location>
</feature>
<keyword evidence="6" id="KW-0238">DNA-binding</keyword>
<dbReference type="eggNOG" id="COG0745">
    <property type="taxonomic scope" value="Bacteria"/>
</dbReference>
<dbReference type="GO" id="GO:0003677">
    <property type="term" value="F:DNA binding"/>
    <property type="evidence" value="ECO:0007669"/>
    <property type="project" value="UniProtKB-KW"/>
</dbReference>
<dbReference type="KEGG" id="bsd:BLASA_1133"/>
<feature type="modified residue" description="4-aspartylphosphate" evidence="3">
    <location>
        <position position="52"/>
    </location>
</feature>
<dbReference type="STRING" id="1146883.BLASA_1133"/>
<evidence type="ECO:0000256" key="3">
    <source>
        <dbReference type="PROSITE-ProRule" id="PRU00169"/>
    </source>
</evidence>
<dbReference type="GO" id="GO:0000160">
    <property type="term" value="P:phosphorelay signal transduction system"/>
    <property type="evidence" value="ECO:0007669"/>
    <property type="project" value="InterPro"/>
</dbReference>
<comment type="caution">
    <text evidence="2">Lacks conserved residue(s) required for the propagation of feature annotation.</text>
</comment>
<sequence>MLTALVVDSDPTARDQVSDLLCLGGWQVQQATGPEDAVRHALIADVDLVVTDTQLPGGSGTEMLRRMRRNGSRARFVVVTTDLTAEIRFEAASAGALITLATPVTARALLDFLRSRTTGPAAQAGPPGTAGQDVELLDVELMTRLQAIYADALQDRLSAIDWHTRAGNATAVASAAQTLAGTSGQLGHPEVASVCQAIAADARRGVLAHSRVADLHELTRVS</sequence>
<keyword evidence="1 3" id="KW-0597">Phosphoprotein</keyword>
<dbReference type="PANTHER" id="PTHR44591">
    <property type="entry name" value="STRESS RESPONSE REGULATOR PROTEIN 1"/>
    <property type="match status" value="1"/>
</dbReference>
<evidence type="ECO:0000259" key="5">
    <source>
        <dbReference type="PROSITE" id="PS50894"/>
    </source>
</evidence>
<dbReference type="InterPro" id="IPR001789">
    <property type="entry name" value="Sig_transdc_resp-reg_receiver"/>
</dbReference>
<dbReference type="SUPFAM" id="SSF47226">
    <property type="entry name" value="Histidine-containing phosphotransfer domain, HPT domain"/>
    <property type="match status" value="1"/>
</dbReference>
<dbReference type="PROSITE" id="PS50110">
    <property type="entry name" value="RESPONSE_REGULATORY"/>
    <property type="match status" value="1"/>
</dbReference>
<dbReference type="EMBL" id="FO117623">
    <property type="protein sequence ID" value="CCG02077.1"/>
    <property type="molecule type" value="Genomic_DNA"/>
</dbReference>
<evidence type="ECO:0000256" key="1">
    <source>
        <dbReference type="ARBA" id="ARBA00022553"/>
    </source>
</evidence>
<dbReference type="SUPFAM" id="SSF52172">
    <property type="entry name" value="CheY-like"/>
    <property type="match status" value="1"/>
</dbReference>
<dbReference type="RefSeq" id="WP_014374977.1">
    <property type="nucleotide sequence ID" value="NC_016943.1"/>
</dbReference>
<reference evidence="7" key="2">
    <citation type="submission" date="2012-02" db="EMBL/GenBank/DDBJ databases">
        <title>Complete genome sequence of Blastococcus saxobsidens strain DD2.</title>
        <authorList>
            <person name="Genoscope."/>
        </authorList>
    </citation>
    <scope>NUCLEOTIDE SEQUENCE [LARGE SCALE GENOMIC DNA]</scope>
    <source>
        <strain evidence="7">DD2</strain>
    </source>
</reference>
<keyword evidence="7" id="KW-1185">Reference proteome</keyword>
<dbReference type="HOGENOM" id="CLU_1243345_0_0_11"/>
<dbReference type="AlphaFoldDB" id="H6RW60"/>
<dbReference type="InterPro" id="IPR036641">
    <property type="entry name" value="HPT_dom_sf"/>
</dbReference>
<dbReference type="SMART" id="SM00448">
    <property type="entry name" value="REC"/>
    <property type="match status" value="1"/>
</dbReference>
<protein>
    <submittedName>
        <fullName evidence="6">Response regulator with CheY-like receiver domain and winged-helix DNA-binding domain</fullName>
    </submittedName>
</protein>
<name>H6RW60_BLASD</name>
<evidence type="ECO:0000256" key="2">
    <source>
        <dbReference type="PROSITE-ProRule" id="PRU00110"/>
    </source>
</evidence>
<evidence type="ECO:0000313" key="6">
    <source>
        <dbReference type="EMBL" id="CCG02077.1"/>
    </source>
</evidence>
<dbReference type="CDD" id="cd00156">
    <property type="entry name" value="REC"/>
    <property type="match status" value="1"/>
</dbReference>
<dbReference type="PROSITE" id="PS50894">
    <property type="entry name" value="HPT"/>
    <property type="match status" value="1"/>
</dbReference>
<dbReference type="Pfam" id="PF00072">
    <property type="entry name" value="Response_reg"/>
    <property type="match status" value="1"/>
</dbReference>
<dbReference type="Gene3D" id="1.20.120.160">
    <property type="entry name" value="HPT domain"/>
    <property type="match status" value="1"/>
</dbReference>
<dbReference type="PANTHER" id="PTHR44591:SF25">
    <property type="entry name" value="CHEMOTAXIS TWO-COMPONENT RESPONSE REGULATOR"/>
    <property type="match status" value="1"/>
</dbReference>
<accession>H6RW60</accession>
<dbReference type="InterPro" id="IPR008207">
    <property type="entry name" value="Sig_transdc_His_kin_Hpt_dom"/>
</dbReference>
<evidence type="ECO:0000259" key="4">
    <source>
        <dbReference type="PROSITE" id="PS50110"/>
    </source>
</evidence>
<dbReference type="Proteomes" id="UP000007517">
    <property type="component" value="Chromosome"/>
</dbReference>
<dbReference type="Gene3D" id="3.40.50.2300">
    <property type="match status" value="1"/>
</dbReference>
<reference evidence="6 7" key="1">
    <citation type="journal article" date="2012" name="J. Bacteriol.">
        <title>Genome Sequence of Blastococcus saxobsidens DD2, a Stone-Inhabiting Bacterium.</title>
        <authorList>
            <person name="Chouaia B."/>
            <person name="Crotti E."/>
            <person name="Brusetti L."/>
            <person name="Daffonchio D."/>
            <person name="Essoussi I."/>
            <person name="Nouioui I."/>
            <person name="Sbissi I."/>
            <person name="Ghodhbane-Gtari F."/>
            <person name="Gtari M."/>
            <person name="Vacherie B."/>
            <person name="Barbe V."/>
            <person name="Medigue C."/>
            <person name="Gury J."/>
            <person name="Pujic P."/>
            <person name="Normand P."/>
        </authorList>
    </citation>
    <scope>NUCLEOTIDE SEQUENCE [LARGE SCALE GENOMIC DNA]</scope>
    <source>
        <strain evidence="6 7">DD2</strain>
    </source>
</reference>